<dbReference type="Proteomes" id="UP001500603">
    <property type="component" value="Unassembled WGS sequence"/>
</dbReference>
<evidence type="ECO:0000256" key="4">
    <source>
        <dbReference type="PROSITE-ProRule" id="PRU00335"/>
    </source>
</evidence>
<feature type="DNA-binding region" description="H-T-H motif" evidence="4">
    <location>
        <begin position="29"/>
        <end position="48"/>
    </location>
</feature>
<dbReference type="InterPro" id="IPR001647">
    <property type="entry name" value="HTH_TetR"/>
</dbReference>
<sequence>MGTKGSQTRAKLLDATRALIEKRGYYGAGLNQIIETSGAPRGSLYYHFPSGKDQIVAEAVAQAGAEIAAALSATEDGDSPTAPTEGRGSADLATDLLTVLGNRLEATGWAAGCPVAQVTLDIAATSDQIQAKCAAAYESWERAIRDRLAAEQRPDAEDLATSLLAMVEGGLLLARAKRSRAPLEQVGRVIRSML</sequence>
<evidence type="ECO:0000259" key="5">
    <source>
        <dbReference type="PROSITE" id="PS50977"/>
    </source>
</evidence>
<dbReference type="InterPro" id="IPR036271">
    <property type="entry name" value="Tet_transcr_reg_TetR-rel_C_sf"/>
</dbReference>
<feature type="domain" description="HTH tetR-type" evidence="5">
    <location>
        <begin position="6"/>
        <end position="66"/>
    </location>
</feature>
<dbReference type="SUPFAM" id="SSF48498">
    <property type="entry name" value="Tetracyclin repressor-like, C-terminal domain"/>
    <property type="match status" value="1"/>
</dbReference>
<keyword evidence="2 4" id="KW-0238">DNA-binding</keyword>
<dbReference type="InterPro" id="IPR009057">
    <property type="entry name" value="Homeodomain-like_sf"/>
</dbReference>
<dbReference type="Gene3D" id="1.10.357.10">
    <property type="entry name" value="Tetracycline Repressor, domain 2"/>
    <property type="match status" value="1"/>
</dbReference>
<keyword evidence="7" id="KW-1185">Reference proteome</keyword>
<evidence type="ECO:0000313" key="6">
    <source>
        <dbReference type="EMBL" id="GAA5062465.1"/>
    </source>
</evidence>
<organism evidence="6 7">
    <name type="scientific">Nocardia callitridis</name>
    <dbReference type="NCBI Taxonomy" id="648753"/>
    <lineage>
        <taxon>Bacteria</taxon>
        <taxon>Bacillati</taxon>
        <taxon>Actinomycetota</taxon>
        <taxon>Actinomycetes</taxon>
        <taxon>Mycobacteriales</taxon>
        <taxon>Nocardiaceae</taxon>
        <taxon>Nocardia</taxon>
    </lineage>
</organism>
<dbReference type="RefSeq" id="WP_345497827.1">
    <property type="nucleotide sequence ID" value="NZ_BAABJM010000005.1"/>
</dbReference>
<name>A0ABP9KS81_9NOCA</name>
<protein>
    <submittedName>
        <fullName evidence="6">TetR/AcrR family transcriptional regulator</fullName>
    </submittedName>
</protein>
<evidence type="ECO:0000313" key="7">
    <source>
        <dbReference type="Proteomes" id="UP001500603"/>
    </source>
</evidence>
<proteinExistence type="predicted"/>
<dbReference type="InterPro" id="IPR054156">
    <property type="entry name" value="YxaF_TetR_C"/>
</dbReference>
<dbReference type="PROSITE" id="PS50977">
    <property type="entry name" value="HTH_TETR_2"/>
    <property type="match status" value="1"/>
</dbReference>
<accession>A0ABP9KS81</accession>
<evidence type="ECO:0000256" key="2">
    <source>
        <dbReference type="ARBA" id="ARBA00023125"/>
    </source>
</evidence>
<evidence type="ECO:0000256" key="1">
    <source>
        <dbReference type="ARBA" id="ARBA00023015"/>
    </source>
</evidence>
<reference evidence="7" key="1">
    <citation type="journal article" date="2019" name="Int. J. Syst. Evol. Microbiol.">
        <title>The Global Catalogue of Microorganisms (GCM) 10K type strain sequencing project: providing services to taxonomists for standard genome sequencing and annotation.</title>
        <authorList>
            <consortium name="The Broad Institute Genomics Platform"/>
            <consortium name="The Broad Institute Genome Sequencing Center for Infectious Disease"/>
            <person name="Wu L."/>
            <person name="Ma J."/>
        </authorList>
    </citation>
    <scope>NUCLEOTIDE SEQUENCE [LARGE SCALE GENOMIC DNA]</scope>
    <source>
        <strain evidence="7">JCM 18298</strain>
    </source>
</reference>
<dbReference type="Pfam" id="PF21993">
    <property type="entry name" value="TetR_C_13_2"/>
    <property type="match status" value="1"/>
</dbReference>
<dbReference type="SUPFAM" id="SSF46689">
    <property type="entry name" value="Homeodomain-like"/>
    <property type="match status" value="1"/>
</dbReference>
<dbReference type="EMBL" id="BAABJM010000005">
    <property type="protein sequence ID" value="GAA5062465.1"/>
    <property type="molecule type" value="Genomic_DNA"/>
</dbReference>
<keyword evidence="3" id="KW-0804">Transcription</keyword>
<dbReference type="PANTHER" id="PTHR47506:SF3">
    <property type="entry name" value="HTH-TYPE TRANSCRIPTIONAL REGULATOR LMRA"/>
    <property type="match status" value="1"/>
</dbReference>
<dbReference type="Pfam" id="PF00440">
    <property type="entry name" value="TetR_N"/>
    <property type="match status" value="1"/>
</dbReference>
<keyword evidence="1" id="KW-0805">Transcription regulation</keyword>
<dbReference type="PRINTS" id="PR00455">
    <property type="entry name" value="HTHTETR"/>
</dbReference>
<comment type="caution">
    <text evidence="6">The sequence shown here is derived from an EMBL/GenBank/DDBJ whole genome shotgun (WGS) entry which is preliminary data.</text>
</comment>
<dbReference type="PANTHER" id="PTHR47506">
    <property type="entry name" value="TRANSCRIPTIONAL REGULATORY PROTEIN"/>
    <property type="match status" value="1"/>
</dbReference>
<gene>
    <name evidence="6" type="ORF">GCM10023318_46150</name>
</gene>
<evidence type="ECO:0000256" key="3">
    <source>
        <dbReference type="ARBA" id="ARBA00023163"/>
    </source>
</evidence>